<protein>
    <recommendedName>
        <fullName evidence="13">Glycosyltransferase family 28 N-terminal domain-containing protein</fullName>
    </recommendedName>
</protein>
<accession>A0A381P778</accession>
<feature type="domain" description="Glycosyl transferase family 28 C-terminal" evidence="11">
    <location>
        <begin position="187"/>
        <end position="350"/>
    </location>
</feature>
<dbReference type="EMBL" id="UINC01000855">
    <property type="protein sequence ID" value="SUZ62237.1"/>
    <property type="molecule type" value="Genomic_DNA"/>
</dbReference>
<dbReference type="InterPro" id="IPR004276">
    <property type="entry name" value="GlycoTrans_28_N"/>
</dbReference>
<keyword evidence="1" id="KW-1003">Cell membrane</keyword>
<evidence type="ECO:0000256" key="1">
    <source>
        <dbReference type="ARBA" id="ARBA00022475"/>
    </source>
</evidence>
<dbReference type="Gene3D" id="3.40.50.2000">
    <property type="entry name" value="Glycogen Phosphorylase B"/>
    <property type="match status" value="2"/>
</dbReference>
<organism evidence="12">
    <name type="scientific">marine metagenome</name>
    <dbReference type="NCBI Taxonomy" id="408172"/>
    <lineage>
        <taxon>unclassified sequences</taxon>
        <taxon>metagenomes</taxon>
        <taxon>ecological metagenomes</taxon>
    </lineage>
</organism>
<dbReference type="GO" id="GO:0051301">
    <property type="term" value="P:cell division"/>
    <property type="evidence" value="ECO:0007669"/>
    <property type="project" value="UniProtKB-KW"/>
</dbReference>
<dbReference type="Pfam" id="PF04101">
    <property type="entry name" value="Glyco_tran_28_C"/>
    <property type="match status" value="1"/>
</dbReference>
<keyword evidence="3" id="KW-0328">Glycosyltransferase</keyword>
<feature type="domain" description="Glycosyltransferase family 28 N-terminal" evidence="10">
    <location>
        <begin position="5"/>
        <end position="144"/>
    </location>
</feature>
<evidence type="ECO:0000313" key="12">
    <source>
        <dbReference type="EMBL" id="SUZ62237.1"/>
    </source>
</evidence>
<dbReference type="Pfam" id="PF03033">
    <property type="entry name" value="Glyco_transf_28"/>
    <property type="match status" value="1"/>
</dbReference>
<dbReference type="InterPro" id="IPR007235">
    <property type="entry name" value="Glyco_trans_28_C"/>
</dbReference>
<evidence type="ECO:0000256" key="4">
    <source>
        <dbReference type="ARBA" id="ARBA00022679"/>
    </source>
</evidence>
<evidence type="ECO:0000259" key="10">
    <source>
        <dbReference type="Pfam" id="PF03033"/>
    </source>
</evidence>
<evidence type="ECO:0008006" key="13">
    <source>
        <dbReference type="Google" id="ProtNLM"/>
    </source>
</evidence>
<evidence type="ECO:0000256" key="5">
    <source>
        <dbReference type="ARBA" id="ARBA00022960"/>
    </source>
</evidence>
<keyword evidence="5" id="KW-0133">Cell shape</keyword>
<keyword evidence="6" id="KW-0573">Peptidoglycan synthesis</keyword>
<dbReference type="GO" id="GO:0071555">
    <property type="term" value="P:cell wall organization"/>
    <property type="evidence" value="ECO:0007669"/>
    <property type="project" value="UniProtKB-KW"/>
</dbReference>
<dbReference type="PANTHER" id="PTHR21015:SF22">
    <property type="entry name" value="GLYCOSYLTRANSFERASE"/>
    <property type="match status" value="1"/>
</dbReference>
<gene>
    <name evidence="12" type="ORF">METZ01_LOCUS15091</name>
</gene>
<evidence type="ECO:0000256" key="2">
    <source>
        <dbReference type="ARBA" id="ARBA00022618"/>
    </source>
</evidence>
<dbReference type="CDD" id="cd03785">
    <property type="entry name" value="GT28_MurG"/>
    <property type="match status" value="1"/>
</dbReference>
<evidence type="ECO:0000256" key="6">
    <source>
        <dbReference type="ARBA" id="ARBA00022984"/>
    </source>
</evidence>
<reference evidence="12" key="1">
    <citation type="submission" date="2018-05" db="EMBL/GenBank/DDBJ databases">
        <authorList>
            <person name="Lanie J.A."/>
            <person name="Ng W.-L."/>
            <person name="Kazmierczak K.M."/>
            <person name="Andrzejewski T.M."/>
            <person name="Davidsen T.M."/>
            <person name="Wayne K.J."/>
            <person name="Tettelin H."/>
            <person name="Glass J.I."/>
            <person name="Rusch D."/>
            <person name="Podicherti R."/>
            <person name="Tsui H.-C.T."/>
            <person name="Winkler M.E."/>
        </authorList>
    </citation>
    <scope>NUCLEOTIDE SEQUENCE</scope>
</reference>
<keyword evidence="8" id="KW-0131">Cell cycle</keyword>
<dbReference type="SUPFAM" id="SSF53756">
    <property type="entry name" value="UDP-Glycosyltransferase/glycogen phosphorylase"/>
    <property type="match status" value="1"/>
</dbReference>
<keyword evidence="7" id="KW-0472">Membrane</keyword>
<sequence>MKRKVVIAGGGTGGHLFPGIALAKALKRNDMTIEITFVGTKQGIESKVLPGEGFKLKTIISSGLLGKRGLNRWVSWSKLPVGAAQSMCFLIRNRPNLVVGVGGYVSAPLVFSAWLLRIPILIHEQNAFPGMANKWLGKIADKVAVSYKESKQFFSNKKVEVTGNMIHEKLCQPREEFPPPLKQPFGVLILGGSQGAHSINMAMVEALDLLSDRKERLHITHQTGDADYENVKKQYAAKGFSANVMSFVTDMPVRYRLASLVICRSGATTLAEITAAGRVSFLIPFPYAANNHQEHNARIIETASAGEVILDKEISGERIAKSIKKAMDEPENLQRMENNSYRLGSRDATEKVRKICLELMGDARKVSEDNNESKEKHVLSCF</sequence>
<keyword evidence="2" id="KW-0132">Cell division</keyword>
<evidence type="ECO:0000256" key="3">
    <source>
        <dbReference type="ARBA" id="ARBA00022676"/>
    </source>
</evidence>
<dbReference type="GO" id="GO:0050511">
    <property type="term" value="F:undecaprenyldiphospho-muramoylpentapeptide beta-N-acetylglucosaminyltransferase activity"/>
    <property type="evidence" value="ECO:0007669"/>
    <property type="project" value="InterPro"/>
</dbReference>
<keyword evidence="9" id="KW-0961">Cell wall biogenesis/degradation</keyword>
<keyword evidence="4" id="KW-0808">Transferase</keyword>
<dbReference type="GO" id="GO:0008360">
    <property type="term" value="P:regulation of cell shape"/>
    <property type="evidence" value="ECO:0007669"/>
    <property type="project" value="UniProtKB-KW"/>
</dbReference>
<evidence type="ECO:0000256" key="7">
    <source>
        <dbReference type="ARBA" id="ARBA00023136"/>
    </source>
</evidence>
<proteinExistence type="inferred from homology"/>
<dbReference type="AlphaFoldDB" id="A0A381P778"/>
<evidence type="ECO:0000259" key="11">
    <source>
        <dbReference type="Pfam" id="PF04101"/>
    </source>
</evidence>
<dbReference type="GO" id="GO:0005975">
    <property type="term" value="P:carbohydrate metabolic process"/>
    <property type="evidence" value="ECO:0007669"/>
    <property type="project" value="InterPro"/>
</dbReference>
<name>A0A381P778_9ZZZZ</name>
<dbReference type="GO" id="GO:0009252">
    <property type="term" value="P:peptidoglycan biosynthetic process"/>
    <property type="evidence" value="ECO:0007669"/>
    <property type="project" value="UniProtKB-KW"/>
</dbReference>
<dbReference type="HAMAP" id="MF_00033">
    <property type="entry name" value="MurG"/>
    <property type="match status" value="1"/>
</dbReference>
<dbReference type="PANTHER" id="PTHR21015">
    <property type="entry name" value="UDP-N-ACETYLGLUCOSAMINE--N-ACETYLMURAMYL-(PENTAPEPTIDE) PYROPHOSPHORYL-UNDECAPRENOL N-ACETYLGLUCOSAMINE TRANSFERASE 1"/>
    <property type="match status" value="1"/>
</dbReference>
<evidence type="ECO:0000256" key="8">
    <source>
        <dbReference type="ARBA" id="ARBA00023306"/>
    </source>
</evidence>
<dbReference type="InterPro" id="IPR006009">
    <property type="entry name" value="GlcNAc_MurG"/>
</dbReference>
<dbReference type="NCBIfam" id="TIGR01133">
    <property type="entry name" value="murG"/>
    <property type="match status" value="1"/>
</dbReference>
<evidence type="ECO:0000256" key="9">
    <source>
        <dbReference type="ARBA" id="ARBA00023316"/>
    </source>
</evidence>